<dbReference type="RefSeq" id="WP_108825147.1">
    <property type="nucleotide sequence ID" value="NZ_CP023004.1"/>
</dbReference>
<dbReference type="Pfam" id="PF01408">
    <property type="entry name" value="GFO_IDH_MocA"/>
    <property type="match status" value="1"/>
</dbReference>
<dbReference type="Gene3D" id="3.30.360.10">
    <property type="entry name" value="Dihydrodipicolinate Reductase, domain 2"/>
    <property type="match status" value="1"/>
</dbReference>
<dbReference type="EMBL" id="CP023004">
    <property type="protein sequence ID" value="AWI09336.1"/>
    <property type="molecule type" value="Genomic_DNA"/>
</dbReference>
<dbReference type="InterPro" id="IPR055170">
    <property type="entry name" value="GFO_IDH_MocA-like_dom"/>
</dbReference>
<dbReference type="GO" id="GO:0000166">
    <property type="term" value="F:nucleotide binding"/>
    <property type="evidence" value="ECO:0007669"/>
    <property type="project" value="InterPro"/>
</dbReference>
<organism evidence="3 4">
    <name type="scientific">Ereboglobus luteus</name>
    <dbReference type="NCBI Taxonomy" id="1796921"/>
    <lineage>
        <taxon>Bacteria</taxon>
        <taxon>Pseudomonadati</taxon>
        <taxon>Verrucomicrobiota</taxon>
        <taxon>Opitutia</taxon>
        <taxon>Opitutales</taxon>
        <taxon>Opitutaceae</taxon>
        <taxon>Ereboglobus</taxon>
    </lineage>
</organism>
<dbReference type="PANTHER" id="PTHR43708">
    <property type="entry name" value="CONSERVED EXPRESSED OXIDOREDUCTASE (EUROFUNG)"/>
    <property type="match status" value="1"/>
</dbReference>
<dbReference type="InterPro" id="IPR051317">
    <property type="entry name" value="Gfo/Idh/MocA_oxidoreduct"/>
</dbReference>
<gene>
    <name evidence="3" type="ORF">CKA38_08865</name>
</gene>
<feature type="domain" description="GFO/IDH/MocA-like oxidoreductase" evidence="2">
    <location>
        <begin position="140"/>
        <end position="267"/>
    </location>
</feature>
<dbReference type="Pfam" id="PF22725">
    <property type="entry name" value="GFO_IDH_MocA_C3"/>
    <property type="match status" value="1"/>
</dbReference>
<evidence type="ECO:0000313" key="4">
    <source>
        <dbReference type="Proteomes" id="UP000244896"/>
    </source>
</evidence>
<sequence length="344" mass="37605">MKKFSAPAEIKTGVIGYGGAYNMGRHHLHEMKAAGMTPLAVAEINPDRLNAARADFPDIETYATVGEMLAKSAVDLVTVITPHNTHAALGVQILEAGRHCVLEKPMALTTTECDTLIATAGKHHAVVSTYHNRHWDGCILKALDVVNSGALGDIVRIDLRAGAHERPQKWWRSSREISGGSLYDWGVHLLEYALQIVRGELVEVSAYAWDGFWAAEKNAAHPPGVLNEDEAQLVARFSSGQRVSLTQTSIDVLPERGMGRIVGTRGTHLIDSSGYETTIMLPTGDRQTTRGKNPPSQGEKFYQNIAAHLVTGEPLVITPEWARRPIQILDLAMQSTRQKRAISV</sequence>
<dbReference type="AlphaFoldDB" id="A0A2U8E3J1"/>
<proteinExistence type="predicted"/>
<name>A0A2U8E3J1_9BACT</name>
<dbReference type="KEGG" id="elut:CKA38_08865"/>
<dbReference type="SUPFAM" id="SSF51735">
    <property type="entry name" value="NAD(P)-binding Rossmann-fold domains"/>
    <property type="match status" value="1"/>
</dbReference>
<evidence type="ECO:0000259" key="2">
    <source>
        <dbReference type="Pfam" id="PF22725"/>
    </source>
</evidence>
<reference evidence="3 4" key="1">
    <citation type="journal article" date="2018" name="Syst. Appl. Microbiol.">
        <title>Ereboglobus luteus gen. nov. sp. nov. from cockroach guts, and new insights into the oxygen relationship of the genera Opitutus and Didymococcus (Verrucomicrobia: Opitutaceae).</title>
        <authorList>
            <person name="Tegtmeier D."/>
            <person name="Belitz A."/>
            <person name="Radek R."/>
            <person name="Heimerl T."/>
            <person name="Brune A."/>
        </authorList>
    </citation>
    <scope>NUCLEOTIDE SEQUENCE [LARGE SCALE GENOMIC DNA]</scope>
    <source>
        <strain evidence="3 4">Ho45</strain>
    </source>
</reference>
<keyword evidence="4" id="KW-1185">Reference proteome</keyword>
<dbReference type="PANTHER" id="PTHR43708:SF8">
    <property type="entry name" value="OXIDOREDUCTASE"/>
    <property type="match status" value="1"/>
</dbReference>
<dbReference type="Gene3D" id="3.40.50.720">
    <property type="entry name" value="NAD(P)-binding Rossmann-like Domain"/>
    <property type="match status" value="1"/>
</dbReference>
<dbReference type="InterPro" id="IPR036291">
    <property type="entry name" value="NAD(P)-bd_dom_sf"/>
</dbReference>
<dbReference type="InterPro" id="IPR000683">
    <property type="entry name" value="Gfo/Idh/MocA-like_OxRdtase_N"/>
</dbReference>
<dbReference type="OrthoDB" id="9792935at2"/>
<evidence type="ECO:0000313" key="3">
    <source>
        <dbReference type="EMBL" id="AWI09336.1"/>
    </source>
</evidence>
<evidence type="ECO:0000259" key="1">
    <source>
        <dbReference type="Pfam" id="PF01408"/>
    </source>
</evidence>
<accession>A0A2U8E3J1</accession>
<dbReference type="SUPFAM" id="SSF55347">
    <property type="entry name" value="Glyceraldehyde-3-phosphate dehydrogenase-like, C-terminal domain"/>
    <property type="match status" value="1"/>
</dbReference>
<protein>
    <submittedName>
        <fullName evidence="3">Dehydrogenase</fullName>
    </submittedName>
</protein>
<feature type="domain" description="Gfo/Idh/MocA-like oxidoreductase N-terminal" evidence="1">
    <location>
        <begin position="10"/>
        <end position="131"/>
    </location>
</feature>
<dbReference type="Proteomes" id="UP000244896">
    <property type="component" value="Chromosome"/>
</dbReference>